<name>A0A2T4MXB1_AERVE</name>
<accession>A0A2T4MXB1</accession>
<reference evidence="1 2" key="1">
    <citation type="submission" date="2018-03" db="EMBL/GenBank/DDBJ databases">
        <title>Aeromonas veronii whole genome sequencing and analysis.</title>
        <authorList>
            <person name="Xie H."/>
            <person name="Liu T."/>
            <person name="Wang K."/>
        </authorList>
    </citation>
    <scope>NUCLEOTIDE SEQUENCE [LARGE SCALE GENOMIC DNA]</scope>
    <source>
        <strain evidence="1 2">XH.VA.1</strain>
    </source>
</reference>
<gene>
    <name evidence="1" type="ORF">DAA48_20270</name>
</gene>
<dbReference type="Proteomes" id="UP000241986">
    <property type="component" value="Unassembled WGS sequence"/>
</dbReference>
<dbReference type="RefSeq" id="WP_103422139.1">
    <property type="nucleotide sequence ID" value="NZ_CAWNSG010000002.1"/>
</dbReference>
<comment type="caution">
    <text evidence="1">The sequence shown here is derived from an EMBL/GenBank/DDBJ whole genome shotgun (WGS) entry which is preliminary data.</text>
</comment>
<protein>
    <submittedName>
        <fullName evidence="1">Uncharacterized protein</fullName>
    </submittedName>
</protein>
<proteinExistence type="predicted"/>
<organism evidence="1 2">
    <name type="scientific">Aeromonas veronii</name>
    <dbReference type="NCBI Taxonomy" id="654"/>
    <lineage>
        <taxon>Bacteria</taxon>
        <taxon>Pseudomonadati</taxon>
        <taxon>Pseudomonadota</taxon>
        <taxon>Gammaproteobacteria</taxon>
        <taxon>Aeromonadales</taxon>
        <taxon>Aeromonadaceae</taxon>
        <taxon>Aeromonas</taxon>
    </lineage>
</organism>
<dbReference type="AlphaFoldDB" id="A0A2T4MXB1"/>
<sequence>MLKPCVLYATLNHAAKSGTLVNLNTVVRNIFLGVENEHPPYIEVKINDEIKLNQLRRELSTELCTRYHIDITANQLPLSALFVGEKSKLPGPPLRKLMESTNGLEFATDVEWYIYWRSIVNSIYKHYQNY</sequence>
<dbReference type="EMBL" id="PZKL01000043">
    <property type="protein sequence ID" value="PTH79238.1"/>
    <property type="molecule type" value="Genomic_DNA"/>
</dbReference>
<evidence type="ECO:0000313" key="2">
    <source>
        <dbReference type="Proteomes" id="UP000241986"/>
    </source>
</evidence>
<evidence type="ECO:0000313" key="1">
    <source>
        <dbReference type="EMBL" id="PTH79238.1"/>
    </source>
</evidence>